<gene>
    <name evidence="1" type="ORF">V6N11_060658</name>
</gene>
<dbReference type="EMBL" id="JBBPBN010000034">
    <property type="protein sequence ID" value="KAK9003089.1"/>
    <property type="molecule type" value="Genomic_DNA"/>
</dbReference>
<evidence type="ECO:0000313" key="2">
    <source>
        <dbReference type="Proteomes" id="UP001396334"/>
    </source>
</evidence>
<sequence>MRRTLEVDDVGEEIGAGRRVERGKDILGMFKRRKLDGQIGVVDSDNEQRERAWSLESVHYSWLLTFPPMEF</sequence>
<accession>A0ABR2QQY9</accession>
<evidence type="ECO:0000313" key="1">
    <source>
        <dbReference type="EMBL" id="KAK9003089.1"/>
    </source>
</evidence>
<protein>
    <submittedName>
        <fullName evidence="1">Uncharacterized protein</fullName>
    </submittedName>
</protein>
<dbReference type="Proteomes" id="UP001396334">
    <property type="component" value="Unassembled WGS sequence"/>
</dbReference>
<organism evidence="1 2">
    <name type="scientific">Hibiscus sabdariffa</name>
    <name type="common">roselle</name>
    <dbReference type="NCBI Taxonomy" id="183260"/>
    <lineage>
        <taxon>Eukaryota</taxon>
        <taxon>Viridiplantae</taxon>
        <taxon>Streptophyta</taxon>
        <taxon>Embryophyta</taxon>
        <taxon>Tracheophyta</taxon>
        <taxon>Spermatophyta</taxon>
        <taxon>Magnoliopsida</taxon>
        <taxon>eudicotyledons</taxon>
        <taxon>Gunneridae</taxon>
        <taxon>Pentapetalae</taxon>
        <taxon>rosids</taxon>
        <taxon>malvids</taxon>
        <taxon>Malvales</taxon>
        <taxon>Malvaceae</taxon>
        <taxon>Malvoideae</taxon>
        <taxon>Hibiscus</taxon>
    </lineage>
</organism>
<proteinExistence type="predicted"/>
<name>A0ABR2QQY9_9ROSI</name>
<reference evidence="1 2" key="1">
    <citation type="journal article" date="2024" name="G3 (Bethesda)">
        <title>Genome assembly of Hibiscus sabdariffa L. provides insights into metabolisms of medicinal natural products.</title>
        <authorList>
            <person name="Kim T."/>
        </authorList>
    </citation>
    <scope>NUCLEOTIDE SEQUENCE [LARGE SCALE GENOMIC DNA]</scope>
    <source>
        <strain evidence="1">TK-2024</strain>
        <tissue evidence="1">Old leaves</tissue>
    </source>
</reference>
<comment type="caution">
    <text evidence="1">The sequence shown here is derived from an EMBL/GenBank/DDBJ whole genome shotgun (WGS) entry which is preliminary data.</text>
</comment>
<keyword evidence="2" id="KW-1185">Reference proteome</keyword>